<feature type="transmembrane region" description="Helical" evidence="6">
    <location>
        <begin position="289"/>
        <end position="308"/>
    </location>
</feature>
<evidence type="ECO:0000256" key="5">
    <source>
        <dbReference type="ARBA" id="ARBA00023136"/>
    </source>
</evidence>
<keyword evidence="4 6" id="KW-1133">Transmembrane helix</keyword>
<evidence type="ECO:0000313" key="8">
    <source>
        <dbReference type="Proteomes" id="UP000494245"/>
    </source>
</evidence>
<dbReference type="NCBIfam" id="TIGR03718">
    <property type="entry name" value="R_switched_Alx"/>
    <property type="match status" value="1"/>
</dbReference>
<organism evidence="7 8">
    <name type="scientific">Fundidesulfovibrio magnetotacticus</name>
    <dbReference type="NCBI Taxonomy" id="2730080"/>
    <lineage>
        <taxon>Bacteria</taxon>
        <taxon>Pseudomonadati</taxon>
        <taxon>Thermodesulfobacteriota</taxon>
        <taxon>Desulfovibrionia</taxon>
        <taxon>Desulfovibrionales</taxon>
        <taxon>Desulfovibrionaceae</taxon>
        <taxon>Fundidesulfovibrio</taxon>
    </lineage>
</organism>
<evidence type="ECO:0000256" key="1">
    <source>
        <dbReference type="ARBA" id="ARBA00004141"/>
    </source>
</evidence>
<evidence type="ECO:0000256" key="2">
    <source>
        <dbReference type="ARBA" id="ARBA00007511"/>
    </source>
</evidence>
<dbReference type="EMBL" id="BLTE01000016">
    <property type="protein sequence ID" value="GFK95298.1"/>
    <property type="molecule type" value="Genomic_DNA"/>
</dbReference>
<dbReference type="InterPro" id="IPR022369">
    <property type="entry name" value="Integral_membrane_TerC_rswitch"/>
</dbReference>
<dbReference type="PANTHER" id="PTHR30238:SF0">
    <property type="entry name" value="THYLAKOID MEMBRANE PROTEIN TERC, CHLOROPLASTIC"/>
    <property type="match status" value="1"/>
</dbReference>
<feature type="transmembrane region" description="Helical" evidence="6">
    <location>
        <begin position="104"/>
        <end position="127"/>
    </location>
</feature>
<dbReference type="AlphaFoldDB" id="A0A6V8LYJ1"/>
<name>A0A6V8LYJ1_9BACT</name>
<feature type="transmembrane region" description="Helical" evidence="6">
    <location>
        <begin position="230"/>
        <end position="251"/>
    </location>
</feature>
<accession>A0A6V8LYJ1</accession>
<keyword evidence="5 6" id="KW-0472">Membrane</keyword>
<reference evidence="7 8" key="1">
    <citation type="submission" date="2020-04" db="EMBL/GenBank/DDBJ databases">
        <authorList>
            <consortium name="Desulfovibrio sp. FSS-1 genome sequencing consortium"/>
            <person name="Shimoshige H."/>
            <person name="Kobayashi H."/>
            <person name="Maekawa T."/>
        </authorList>
    </citation>
    <scope>NUCLEOTIDE SEQUENCE [LARGE SCALE GENOMIC DNA]</scope>
    <source>
        <strain evidence="7 8">SIID29052-01</strain>
    </source>
</reference>
<comment type="similarity">
    <text evidence="2">Belongs to the TerC family.</text>
</comment>
<comment type="subcellular location">
    <subcellularLocation>
        <location evidence="1">Membrane</location>
        <topology evidence="1">Multi-pass membrane protein</topology>
    </subcellularLocation>
</comment>
<dbReference type="PANTHER" id="PTHR30238">
    <property type="entry name" value="MEMBRANE BOUND PREDICTED REDOX MODULATOR"/>
    <property type="match status" value="1"/>
</dbReference>
<feature type="transmembrane region" description="Helical" evidence="6">
    <location>
        <begin position="79"/>
        <end position="97"/>
    </location>
</feature>
<evidence type="ECO:0000256" key="4">
    <source>
        <dbReference type="ARBA" id="ARBA00022989"/>
    </source>
</evidence>
<sequence>MIGDYSLFEAGLFMGIVALSLWTDLKAHTRDEAVSVRSAALWSGFWILLAFAFSGYVGATHGWGDASLFLTGYILEKSLSVDNLFVIMAIFSSFCIKDAFQHRVLYYGILGALALRLVFVAAGSTLVMIGGKYVLGFFGLFVLWSAYKMWKETGGDDGEIEDYTDHFSVRWTKKFFPVHPFMKGHDFFTRENGRLHATPLFLCLVCVEIADVMFAFDSVPAVIAVTQKPFLVYTSNIFAILGLRSLYFLLAAAKRYLCHLEKAVIGILVFIGLKMLVDVAGIVHISPQVSLTVVSTLLAFGIIGSYMFPEPLPAAEHADRCTTPDSGQGD</sequence>
<feature type="transmembrane region" description="Helical" evidence="6">
    <location>
        <begin position="200"/>
        <end position="224"/>
    </location>
</feature>
<feature type="transmembrane region" description="Helical" evidence="6">
    <location>
        <begin position="39"/>
        <end position="59"/>
    </location>
</feature>
<keyword evidence="3 6" id="KW-0812">Transmembrane</keyword>
<feature type="transmembrane region" description="Helical" evidence="6">
    <location>
        <begin position="133"/>
        <end position="150"/>
    </location>
</feature>
<evidence type="ECO:0000256" key="6">
    <source>
        <dbReference type="SAM" id="Phobius"/>
    </source>
</evidence>
<evidence type="ECO:0000313" key="7">
    <source>
        <dbReference type="EMBL" id="GFK95298.1"/>
    </source>
</evidence>
<dbReference type="GO" id="GO:0016020">
    <property type="term" value="C:membrane"/>
    <property type="evidence" value="ECO:0007669"/>
    <property type="project" value="UniProtKB-SubCell"/>
</dbReference>
<gene>
    <name evidence="7" type="primary">alx</name>
    <name evidence="7" type="ORF">NNJEOMEG_03157</name>
</gene>
<feature type="transmembrane region" description="Helical" evidence="6">
    <location>
        <begin position="263"/>
        <end position="283"/>
    </location>
</feature>
<dbReference type="RefSeq" id="WP_173086193.1">
    <property type="nucleotide sequence ID" value="NZ_BLTE01000016.1"/>
</dbReference>
<feature type="transmembrane region" description="Helical" evidence="6">
    <location>
        <begin position="6"/>
        <end position="27"/>
    </location>
</feature>
<dbReference type="Proteomes" id="UP000494245">
    <property type="component" value="Unassembled WGS sequence"/>
</dbReference>
<keyword evidence="8" id="KW-1185">Reference proteome</keyword>
<reference evidence="7 8" key="2">
    <citation type="submission" date="2020-05" db="EMBL/GenBank/DDBJ databases">
        <title>Draft genome sequence of Desulfovibrio sp. strainFSS-1.</title>
        <authorList>
            <person name="Shimoshige H."/>
            <person name="Kobayashi H."/>
            <person name="Maekawa T."/>
        </authorList>
    </citation>
    <scope>NUCLEOTIDE SEQUENCE [LARGE SCALE GENOMIC DNA]</scope>
    <source>
        <strain evidence="7 8">SIID29052-01</strain>
    </source>
</reference>
<protein>
    <submittedName>
        <fullName evidence="7">Inner membrane protein alx</fullName>
    </submittedName>
</protein>
<dbReference type="Pfam" id="PF03741">
    <property type="entry name" value="TerC"/>
    <property type="match status" value="1"/>
</dbReference>
<dbReference type="InterPro" id="IPR005496">
    <property type="entry name" value="Integral_membrane_TerC"/>
</dbReference>
<comment type="caution">
    <text evidence="7">The sequence shown here is derived from an EMBL/GenBank/DDBJ whole genome shotgun (WGS) entry which is preliminary data.</text>
</comment>
<proteinExistence type="inferred from homology"/>
<evidence type="ECO:0000256" key="3">
    <source>
        <dbReference type="ARBA" id="ARBA00022692"/>
    </source>
</evidence>